<proteinExistence type="predicted"/>
<accession>A0ABU7QI41</accession>
<keyword evidence="3" id="KW-1185">Reference proteome</keyword>
<sequence length="125" mass="14232">MDSNTIVKVILYGAMILAGILVVFIGGAIIWGILSAIFELTLKPILKLFGFFIERCPQCKKPENFICDGTKIIDRYDTSKEVVERTATGKRKTRYMKCTKVVKQSIYHCAHCGYKFSQKTTEELR</sequence>
<reference evidence="2 3" key="1">
    <citation type="journal article" date="2022" name="Front. Microbiol.">
        <title>Commensal bacteria contribute to the growth of multidrug-resistant Avibacterium paragallinarum in chickens.</title>
        <authorList>
            <person name="Zhu J."/>
            <person name="Chen Y."/>
            <person name="Wu Y."/>
            <person name="Wang Y."/>
            <person name="Zhu K."/>
        </authorList>
    </citation>
    <scope>NUCLEOTIDE SEQUENCE [LARGE SCALE GENOMIC DNA]</scope>
    <source>
        <strain evidence="2 3">AV25</strain>
    </source>
</reference>
<keyword evidence="1" id="KW-0812">Transmembrane</keyword>
<evidence type="ECO:0000313" key="3">
    <source>
        <dbReference type="Proteomes" id="UP001347884"/>
    </source>
</evidence>
<evidence type="ECO:0000256" key="1">
    <source>
        <dbReference type="SAM" id="Phobius"/>
    </source>
</evidence>
<name>A0ABU7QI41_AVIPA</name>
<keyword evidence="1" id="KW-1133">Transmembrane helix</keyword>
<feature type="transmembrane region" description="Helical" evidence="1">
    <location>
        <begin position="12"/>
        <end position="38"/>
    </location>
</feature>
<organism evidence="2 3">
    <name type="scientific">Avibacterium paragallinarum</name>
    <name type="common">Haemophilus gallinarum</name>
    <dbReference type="NCBI Taxonomy" id="728"/>
    <lineage>
        <taxon>Bacteria</taxon>
        <taxon>Pseudomonadati</taxon>
        <taxon>Pseudomonadota</taxon>
        <taxon>Gammaproteobacteria</taxon>
        <taxon>Pasteurellales</taxon>
        <taxon>Pasteurellaceae</taxon>
        <taxon>Avibacterium</taxon>
    </lineage>
</organism>
<keyword evidence="1" id="KW-0472">Membrane</keyword>
<dbReference type="Proteomes" id="UP001347884">
    <property type="component" value="Unassembled WGS sequence"/>
</dbReference>
<dbReference type="EMBL" id="JAMDKF010000012">
    <property type="protein sequence ID" value="MEE6041574.1"/>
    <property type="molecule type" value="Genomic_DNA"/>
</dbReference>
<comment type="caution">
    <text evidence="2">The sequence shown here is derived from an EMBL/GenBank/DDBJ whole genome shotgun (WGS) entry which is preliminary data.</text>
</comment>
<evidence type="ECO:0000313" key="2">
    <source>
        <dbReference type="EMBL" id="MEE6041574.1"/>
    </source>
</evidence>
<protein>
    <submittedName>
        <fullName evidence="2">Uncharacterized protein</fullName>
    </submittedName>
</protein>
<gene>
    <name evidence="2" type="ORF">M5S13_06705</name>
</gene>
<dbReference type="RefSeq" id="WP_135953021.1">
    <property type="nucleotide sequence ID" value="NZ_CP081939.1"/>
</dbReference>